<sequence length="64" mass="6879">MTGVLDDVADLLDDLPDPFGLALRTHAAHLRPCPQRRYPAVLAVASGLLAQVAWRLPHPGTVRG</sequence>
<evidence type="ECO:0000313" key="1">
    <source>
        <dbReference type="EMBL" id="GEC21202.1"/>
    </source>
</evidence>
<dbReference type="EMBL" id="BJNG01000030">
    <property type="protein sequence ID" value="GEC21202.1"/>
    <property type="molecule type" value="Genomic_DNA"/>
</dbReference>
<evidence type="ECO:0000313" key="2">
    <source>
        <dbReference type="Proteomes" id="UP000320338"/>
    </source>
</evidence>
<dbReference type="Proteomes" id="UP000320338">
    <property type="component" value="Unassembled WGS sequence"/>
</dbReference>
<dbReference type="AlphaFoldDB" id="A0A4Y3WQN3"/>
<reference evidence="1 2" key="1">
    <citation type="submission" date="2019-06" db="EMBL/GenBank/DDBJ databases">
        <title>Whole genome shotgun sequence of Pseudonocardia hydrocarbonoxydans NBRC 14498.</title>
        <authorList>
            <person name="Hosoyama A."/>
            <person name="Uohara A."/>
            <person name="Ohji S."/>
            <person name="Ichikawa N."/>
        </authorList>
    </citation>
    <scope>NUCLEOTIDE SEQUENCE [LARGE SCALE GENOMIC DNA]</scope>
    <source>
        <strain evidence="1 2">NBRC 14498</strain>
    </source>
</reference>
<name>A0A4Y3WQN3_9PSEU</name>
<organism evidence="1 2">
    <name type="scientific">Pseudonocardia hydrocarbonoxydans</name>
    <dbReference type="NCBI Taxonomy" id="76726"/>
    <lineage>
        <taxon>Bacteria</taxon>
        <taxon>Bacillati</taxon>
        <taxon>Actinomycetota</taxon>
        <taxon>Actinomycetes</taxon>
        <taxon>Pseudonocardiales</taxon>
        <taxon>Pseudonocardiaceae</taxon>
        <taxon>Pseudonocardia</taxon>
    </lineage>
</organism>
<keyword evidence="2" id="KW-1185">Reference proteome</keyword>
<accession>A0A4Y3WQN3</accession>
<gene>
    <name evidence="1" type="ORF">PHY01_34850</name>
</gene>
<proteinExistence type="predicted"/>
<protein>
    <submittedName>
        <fullName evidence="1">Uncharacterized protein</fullName>
    </submittedName>
</protein>
<comment type="caution">
    <text evidence="1">The sequence shown here is derived from an EMBL/GenBank/DDBJ whole genome shotgun (WGS) entry which is preliminary data.</text>
</comment>